<dbReference type="EMBL" id="JBFRUW010000007">
    <property type="protein sequence ID" value="MFA0567559.1"/>
    <property type="molecule type" value="Genomic_DNA"/>
</dbReference>
<dbReference type="PANTHER" id="PTHR34700">
    <property type="entry name" value="POTASSIUM BINDING PROTEIN KBP"/>
    <property type="match status" value="1"/>
</dbReference>
<comment type="caution">
    <text evidence="3">The sequence shown here is derived from an EMBL/GenBank/DDBJ whole genome shotgun (WGS) entry which is preliminary data.</text>
</comment>
<dbReference type="InterPro" id="IPR036779">
    <property type="entry name" value="LysM_dom_sf"/>
</dbReference>
<dbReference type="InterPro" id="IPR052196">
    <property type="entry name" value="Bact_Kbp"/>
</dbReference>
<gene>
    <name evidence="3" type="ORF">AB4566_04645</name>
</gene>
<dbReference type="RefSeq" id="WP_372265106.1">
    <property type="nucleotide sequence ID" value="NZ_JBFRUW010000007.1"/>
</dbReference>
<dbReference type="SMART" id="SM00257">
    <property type="entry name" value="LysM"/>
    <property type="match status" value="1"/>
</dbReference>
<keyword evidence="1" id="KW-0732">Signal</keyword>
<dbReference type="Pfam" id="PF01476">
    <property type="entry name" value="LysM"/>
    <property type="match status" value="1"/>
</dbReference>
<feature type="signal peptide" evidence="1">
    <location>
        <begin position="1"/>
        <end position="23"/>
    </location>
</feature>
<keyword evidence="4" id="KW-1185">Reference proteome</keyword>
<dbReference type="Gene3D" id="3.10.350.10">
    <property type="entry name" value="LysM domain"/>
    <property type="match status" value="1"/>
</dbReference>
<evidence type="ECO:0000256" key="1">
    <source>
        <dbReference type="SAM" id="SignalP"/>
    </source>
</evidence>
<dbReference type="CDD" id="cd00118">
    <property type="entry name" value="LysM"/>
    <property type="match status" value="1"/>
</dbReference>
<protein>
    <submittedName>
        <fullName evidence="3">LysM peptidoglycan-binding domain-containing protein</fullName>
    </submittedName>
</protein>
<dbReference type="PROSITE" id="PS51782">
    <property type="entry name" value="LYSM"/>
    <property type="match status" value="1"/>
</dbReference>
<organism evidence="3 4">
    <name type="scientific">Vibrio gallaecicus</name>
    <dbReference type="NCBI Taxonomy" id="552386"/>
    <lineage>
        <taxon>Bacteria</taxon>
        <taxon>Pseudomonadati</taxon>
        <taxon>Pseudomonadota</taxon>
        <taxon>Gammaproteobacteria</taxon>
        <taxon>Vibrionales</taxon>
        <taxon>Vibrionaceae</taxon>
        <taxon>Vibrio</taxon>
    </lineage>
</organism>
<dbReference type="PANTHER" id="PTHR34700:SF4">
    <property type="entry name" value="PHAGE-LIKE ELEMENT PBSX PROTEIN XKDP"/>
    <property type="match status" value="1"/>
</dbReference>
<name>A0ABV4N964_9VIBR</name>
<reference evidence="3 4" key="1">
    <citation type="journal article" date="2024" name="ISME J.">
        <title>Tailless and filamentous prophages are predominant in marine Vibrio.</title>
        <authorList>
            <person name="Steensen K."/>
            <person name="Seneca J."/>
            <person name="Bartlau N."/>
            <person name="Yu X.A."/>
            <person name="Hussain F.A."/>
            <person name="Polz M.F."/>
        </authorList>
    </citation>
    <scope>NUCLEOTIDE SEQUENCE [LARGE SCALE GENOMIC DNA]</scope>
    <source>
        <strain evidence="3 4">10N.222.51.A1</strain>
    </source>
</reference>
<accession>A0ABV4N964</accession>
<dbReference type="Proteomes" id="UP001570417">
    <property type="component" value="Unassembled WGS sequence"/>
</dbReference>
<feature type="chain" id="PRO_5046790164" evidence="1">
    <location>
        <begin position="24"/>
        <end position="373"/>
    </location>
</feature>
<feature type="domain" description="LysM" evidence="2">
    <location>
        <begin position="41"/>
        <end position="89"/>
    </location>
</feature>
<dbReference type="SUPFAM" id="SSF54106">
    <property type="entry name" value="LysM domain"/>
    <property type="match status" value="1"/>
</dbReference>
<evidence type="ECO:0000313" key="4">
    <source>
        <dbReference type="Proteomes" id="UP001570417"/>
    </source>
</evidence>
<sequence>MRQFSRTLSLLCLPLSLSFSAQATEDKAADKPLNIKEGAPETYIVVKGDTLWDISEMYLDSPWLWPRLWQVNPEIDNPHLIYPGDKLSLVWINGQPVLSLKPVIKLSPKIRVSEKKALPTVNEGLVLPYLQSDRLVSESDLASAQRVLGTSDGRKFLTGDDRLFISGNQQHSKWGIYRSVETYKREEPASSIMSLRLVATATLKDANDEFSSLKVDKQLQEIQLNDVVLPDLDIETVSLSTTFYPAPAAAGQFANIVGSLEGSQYSAKNQVVVINRGEHDQLRQGSMFTLNELGAVVYDKQGEYTYESSSINQKLQLPSTSVGSLMVIRPYEYFSLALITNSAKPINSQILAVSPLTPSIIPKTVESETETEE</sequence>
<evidence type="ECO:0000313" key="3">
    <source>
        <dbReference type="EMBL" id="MFA0567559.1"/>
    </source>
</evidence>
<dbReference type="InterPro" id="IPR018392">
    <property type="entry name" value="LysM"/>
</dbReference>
<evidence type="ECO:0000259" key="2">
    <source>
        <dbReference type="PROSITE" id="PS51782"/>
    </source>
</evidence>
<proteinExistence type="predicted"/>